<organism evidence="2 3">
    <name type="scientific">Haematobacter missouriensis</name>
    <dbReference type="NCBI Taxonomy" id="366616"/>
    <lineage>
        <taxon>Bacteria</taxon>
        <taxon>Pseudomonadati</taxon>
        <taxon>Pseudomonadota</taxon>
        <taxon>Alphaproteobacteria</taxon>
        <taxon>Rhodobacterales</taxon>
        <taxon>Paracoccaceae</taxon>
        <taxon>Haematobacter</taxon>
    </lineage>
</organism>
<protein>
    <submittedName>
        <fullName evidence="2">Uncharacterized protein</fullName>
    </submittedName>
</protein>
<evidence type="ECO:0000313" key="4">
    <source>
        <dbReference type="Proteomes" id="UP000214673"/>
    </source>
</evidence>
<dbReference type="Proteomes" id="UP000214673">
    <property type="component" value="Unassembled WGS sequence"/>
</dbReference>
<dbReference type="RefSeq" id="WP_035745404.1">
    <property type="nucleotide sequence ID" value="NZ_CALUEG010000013.1"/>
</dbReference>
<proteinExistence type="predicted"/>
<accession>A0A212ASH1</accession>
<reference evidence="3 4" key="1">
    <citation type="submission" date="2016-11" db="EMBL/GenBank/DDBJ databases">
        <title>Comparison of Traditional DNA-DNA Hybridization with In Silico Genomic Analysis.</title>
        <authorList>
            <person name="Nicholson A.C."/>
            <person name="Sammons S."/>
            <person name="Humrighouse B.W."/>
            <person name="Graziano J."/>
            <person name="Lasker B."/>
            <person name="Whitney A.M."/>
            <person name="Mcquiston J.R."/>
        </authorList>
    </citation>
    <scope>NUCLEOTIDE SEQUENCE [LARGE SCALE GENOMIC DNA]</scope>
    <source>
        <strain evidence="1 4">H1892</strain>
        <strain evidence="2 3">H2381</strain>
    </source>
</reference>
<sequence>MVNGDVTAEAQAVNGERDRNFRLGGAARKFHNPADEASTRTLRHLAAEGLPTRRLIPTLRGKEVVAEIGGQAVAVLLTCLPVRCRQR</sequence>
<dbReference type="AlphaFoldDB" id="A0A212ASH1"/>
<keyword evidence="4" id="KW-1185">Reference proteome</keyword>
<dbReference type="Proteomes" id="UP000196640">
    <property type="component" value="Unassembled WGS sequence"/>
</dbReference>
<dbReference type="EMBL" id="NIPX01000008">
    <property type="protein sequence ID" value="OWJ84385.1"/>
    <property type="molecule type" value="Genomic_DNA"/>
</dbReference>
<comment type="caution">
    <text evidence="2">The sequence shown here is derived from an EMBL/GenBank/DDBJ whole genome shotgun (WGS) entry which is preliminary data.</text>
</comment>
<dbReference type="EMBL" id="NIPV01000050">
    <property type="protein sequence ID" value="OWJ74774.1"/>
    <property type="molecule type" value="Genomic_DNA"/>
</dbReference>
<name>A0A212ASH1_9RHOB</name>
<evidence type="ECO:0000313" key="3">
    <source>
        <dbReference type="Proteomes" id="UP000196640"/>
    </source>
</evidence>
<gene>
    <name evidence="2" type="ORF">CDV52_08480</name>
    <name evidence="1" type="ORF">CDV53_12505</name>
</gene>
<evidence type="ECO:0000313" key="2">
    <source>
        <dbReference type="EMBL" id="OWJ84385.1"/>
    </source>
</evidence>
<dbReference type="STRING" id="366616.CG51_06900"/>
<evidence type="ECO:0000313" key="1">
    <source>
        <dbReference type="EMBL" id="OWJ74774.1"/>
    </source>
</evidence>
<dbReference type="OrthoDB" id="156345at2"/>